<evidence type="ECO:0000256" key="1">
    <source>
        <dbReference type="SAM" id="MobiDB-lite"/>
    </source>
</evidence>
<proteinExistence type="predicted"/>
<feature type="compositionally biased region" description="Low complexity" evidence="1">
    <location>
        <begin position="128"/>
        <end position="144"/>
    </location>
</feature>
<evidence type="ECO:0000313" key="2">
    <source>
        <dbReference type="EMBL" id="PJE80788.1"/>
    </source>
</evidence>
<dbReference type="EMBL" id="NSIT01000005">
    <property type="protein sequence ID" value="PJE80788.1"/>
    <property type="molecule type" value="Genomic_DNA"/>
</dbReference>
<accession>A0A2H9TCF1</accession>
<feature type="compositionally biased region" description="Basic and acidic residues" evidence="1">
    <location>
        <begin position="207"/>
        <end position="219"/>
    </location>
</feature>
<name>A0A2H9TCF1_9ZZZZ</name>
<feature type="compositionally biased region" description="Acidic residues" evidence="1">
    <location>
        <begin position="179"/>
        <end position="199"/>
    </location>
</feature>
<sequence>MKASKKINTCIQSVLVILLSLIMASAWAMPPKKSDNGARPKKGHYHNNYQSRQQYNNDLERAKALSVSEQSAKKDTPKNNTHTSYVRPKTGHTHHSFGNPDRQFEADLKLALERSEADHKDQQTLPRSSTSSSGSYHDSSRTSSPDGAYGITHNDDEDAFFKTPAKAYSSLYNNSDSLSSDEEDAYDENDGSSEEENDDSTQLLPNEKFRKAKDSDRQRAISSVKRAISKEGLKPEWHYSNWNSHIPRVSQGVKGALNSVFLTEFTDSEINIPRDANDNYLRNQVISYSVKAKLGADWQPLSGSGNSFFLANAGLPNIGEKPDIRKCPDAKAFSDKGRFRHQKFQRSVQKHFVGILRHAKSRNISHFVLVPESGQGAFIKYADKHFTRGFSEDTVRDAYINGFMDAWKIVSPSFTVYLTGGSKNVDLWQQPLSAIGINCVSKARGDALMVAQNLANTYPHQRTLLFNAANNRGPGNCFTHNGARIAMDENYHRRFDDASIVTVFIIDQGPNTQAERRKIPLLQHIKTIKRLL</sequence>
<gene>
    <name evidence="2" type="ORF">CI610_00213</name>
</gene>
<reference evidence="2" key="1">
    <citation type="journal article" date="2017" name="Appl. Environ. Microbiol.">
        <title>Molecular characterization of an Endozoicomonas-like organism causing infection in king scallop Pecten maximus L.</title>
        <authorList>
            <person name="Cano I."/>
            <person name="van Aerle R."/>
            <person name="Ross S."/>
            <person name="Verner-Jeffreys D.W."/>
            <person name="Paley R.K."/>
            <person name="Rimmer G."/>
            <person name="Ryder D."/>
            <person name="Hooper P."/>
            <person name="Stone D."/>
            <person name="Feist S.W."/>
        </authorList>
    </citation>
    <scope>NUCLEOTIDE SEQUENCE</scope>
</reference>
<comment type="caution">
    <text evidence="2">The sequence shown here is derived from an EMBL/GenBank/DDBJ whole genome shotgun (WGS) entry which is preliminary data.</text>
</comment>
<feature type="region of interest" description="Disordered" evidence="1">
    <location>
        <begin position="31"/>
        <end position="101"/>
    </location>
</feature>
<feature type="region of interest" description="Disordered" evidence="1">
    <location>
        <begin position="172"/>
        <end position="221"/>
    </location>
</feature>
<feature type="compositionally biased region" description="Polar residues" evidence="1">
    <location>
        <begin position="47"/>
        <end position="57"/>
    </location>
</feature>
<protein>
    <submittedName>
        <fullName evidence="2">Uncharacterized protein</fullName>
    </submittedName>
</protein>
<organism evidence="2">
    <name type="scientific">invertebrate metagenome</name>
    <dbReference type="NCBI Taxonomy" id="1711999"/>
    <lineage>
        <taxon>unclassified sequences</taxon>
        <taxon>metagenomes</taxon>
        <taxon>organismal metagenomes</taxon>
    </lineage>
</organism>
<dbReference type="AlphaFoldDB" id="A0A2H9TCF1"/>
<feature type="region of interest" description="Disordered" evidence="1">
    <location>
        <begin position="116"/>
        <end position="156"/>
    </location>
</feature>